<name>A0ABN4IMK2_THEA5</name>
<dbReference type="InterPro" id="IPR036388">
    <property type="entry name" value="WH-like_DNA-bd_sf"/>
</dbReference>
<feature type="domain" description="Primase C-terminal 1" evidence="1">
    <location>
        <begin position="212"/>
        <end position="287"/>
    </location>
</feature>
<dbReference type="EMBL" id="CP010823">
    <property type="protein sequence ID" value="ALJ92205.1"/>
    <property type="molecule type" value="Genomic_DNA"/>
</dbReference>
<gene>
    <name evidence="2" type="ORF">TO73_2617</name>
</gene>
<organism evidence="2 3">
    <name type="scientific">Thermus aquaticus (strain ATCC BAA-2747 / Y51MC23)</name>
    <dbReference type="NCBI Taxonomy" id="498848"/>
    <lineage>
        <taxon>Bacteria</taxon>
        <taxon>Thermotogati</taxon>
        <taxon>Deinococcota</taxon>
        <taxon>Deinococci</taxon>
        <taxon>Thermales</taxon>
        <taxon>Thermaceae</taxon>
        <taxon>Thermus</taxon>
    </lineage>
</organism>
<dbReference type="InterPro" id="IPR014820">
    <property type="entry name" value="PriCT_1"/>
</dbReference>
<evidence type="ECO:0000313" key="3">
    <source>
        <dbReference type="Proteomes" id="UP000058660"/>
    </source>
</evidence>
<dbReference type="Proteomes" id="UP000058660">
    <property type="component" value="Plasmid pTA14"/>
</dbReference>
<dbReference type="Pfam" id="PF03090">
    <property type="entry name" value="Replicase"/>
    <property type="match status" value="1"/>
</dbReference>
<protein>
    <submittedName>
        <fullName evidence="2">Primase 1-replicase family</fullName>
    </submittedName>
</protein>
<keyword evidence="2" id="KW-0614">Plasmid</keyword>
<reference evidence="3" key="1">
    <citation type="journal article" date="2015" name="PLoS ONE">
        <title>Complete Genome Sequence of Thermus aquaticus Y51MC23.</title>
        <authorList>
            <person name="Brumm P.J."/>
            <person name="Monsma S."/>
            <person name="Keough B."/>
            <person name="Jasinovica S."/>
            <person name="Ferguson E."/>
            <person name="Schoenfeld T."/>
            <person name="Lodes M."/>
            <person name="Mead D.A."/>
        </authorList>
    </citation>
    <scope>NUCLEOTIDE SEQUENCE [LARGE SCALE GENOMIC DNA]</scope>
    <source>
        <strain evidence="3">BAA-2747 / Y51MC23</strain>
    </source>
</reference>
<evidence type="ECO:0000313" key="2">
    <source>
        <dbReference type="EMBL" id="ALJ92205.1"/>
    </source>
</evidence>
<sequence>MERTEGQNALPHREDLSRQELAQTLSQQGLSRREIARILFQEPYLAAFQERLPRYPYATDDPRQGMRPRRKEKALEHVYIQVGRYPHAIFRIVLDLDEPTWWDAMDRIPPTLTIPNPREPWKAHIVYELDPPIWLASPKAHEGQANPFALVREVDALLRAYFGADPAYNGLLGRNPLAHAHLIGGGKLWDLPSLLEELRELTPRRRALAYLDTATYGRNCALFDQVRAFAYGVVAMYRGKPNGFELFRQAVAHEAHRLNRELFRGHPQGPLPPNEVGWVVKSVAKWTFYRYRGAKVWPVSGTGRPDRSRLSPAARALVEPLEGEKLESHLEATRPKRTANLEVANRKRRGKAEEALVEALKRLQARGEAITARALAREAGVSPATASRWLQRMRGQG</sequence>
<proteinExistence type="predicted"/>
<dbReference type="RefSeq" id="WP_003049718.1">
    <property type="nucleotide sequence ID" value="NZ_CP010823.1"/>
</dbReference>
<evidence type="ECO:0000259" key="1">
    <source>
        <dbReference type="Pfam" id="PF08708"/>
    </source>
</evidence>
<dbReference type="Gene3D" id="1.10.340.50">
    <property type="match status" value="1"/>
</dbReference>
<accession>A0ABN4IMK2</accession>
<dbReference type="Gene3D" id="1.10.10.10">
    <property type="entry name" value="Winged helix-like DNA-binding domain superfamily/Winged helix DNA-binding domain"/>
    <property type="match status" value="1"/>
</dbReference>
<dbReference type="Pfam" id="PF08708">
    <property type="entry name" value="PriCT_1"/>
    <property type="match status" value="1"/>
</dbReference>
<geneLocation type="plasmid" evidence="2 3">
    <name>pTA14</name>
</geneLocation>
<dbReference type="InterPro" id="IPR004322">
    <property type="entry name" value="Plasmid_replicase_bac"/>
</dbReference>
<keyword evidence="3" id="KW-1185">Reference proteome</keyword>